<dbReference type="Ensembl" id="ENSOGAT00000026014.1">
    <property type="protein sequence ID" value="ENSOGAP00000019062.1"/>
    <property type="gene ID" value="ENSOGAG00000026880.1"/>
</dbReference>
<evidence type="ECO:0000256" key="11">
    <source>
        <dbReference type="ARBA" id="ARBA00023180"/>
    </source>
</evidence>
<dbReference type="GO" id="GO:0004984">
    <property type="term" value="F:olfactory receptor activity"/>
    <property type="evidence" value="ECO:0007669"/>
    <property type="project" value="InterPro"/>
</dbReference>
<evidence type="ECO:0000256" key="9">
    <source>
        <dbReference type="ARBA" id="ARBA00023157"/>
    </source>
</evidence>
<keyword evidence="3 14" id="KW-0716">Sensory transduction</keyword>
<evidence type="ECO:0000256" key="7">
    <source>
        <dbReference type="ARBA" id="ARBA00023040"/>
    </source>
</evidence>
<reference evidence="16" key="3">
    <citation type="submission" date="2025-09" db="UniProtKB">
        <authorList>
            <consortium name="Ensembl"/>
        </authorList>
    </citation>
    <scope>IDENTIFICATION</scope>
</reference>
<evidence type="ECO:0000256" key="8">
    <source>
        <dbReference type="ARBA" id="ARBA00023136"/>
    </source>
</evidence>
<evidence type="ECO:0000256" key="4">
    <source>
        <dbReference type="ARBA" id="ARBA00022692"/>
    </source>
</evidence>
<keyword evidence="8 14" id="KW-0472">Membrane</keyword>
<keyword evidence="7 13" id="KW-0297">G-protein coupled receptor</keyword>
<keyword evidence="17" id="KW-1185">Reference proteome</keyword>
<feature type="transmembrane region" description="Helical" evidence="14">
    <location>
        <begin position="158"/>
        <end position="176"/>
    </location>
</feature>
<evidence type="ECO:0000256" key="1">
    <source>
        <dbReference type="ARBA" id="ARBA00004651"/>
    </source>
</evidence>
<proteinExistence type="inferred from homology"/>
<feature type="transmembrane region" description="Helical" evidence="14">
    <location>
        <begin position="76"/>
        <end position="96"/>
    </location>
</feature>
<evidence type="ECO:0000256" key="3">
    <source>
        <dbReference type="ARBA" id="ARBA00022606"/>
    </source>
</evidence>
<dbReference type="Proteomes" id="UP000005225">
    <property type="component" value="Unassembled WGS sequence"/>
</dbReference>
<dbReference type="Pfam" id="PF13853">
    <property type="entry name" value="7tm_4"/>
    <property type="match status" value="1"/>
</dbReference>
<evidence type="ECO:0000256" key="5">
    <source>
        <dbReference type="ARBA" id="ARBA00022725"/>
    </source>
</evidence>
<feature type="transmembrane region" description="Helical" evidence="14">
    <location>
        <begin position="255"/>
        <end position="279"/>
    </location>
</feature>
<dbReference type="SUPFAM" id="SSF81321">
    <property type="entry name" value="Family A G protein-coupled receptor-like"/>
    <property type="match status" value="1"/>
</dbReference>
<evidence type="ECO:0000256" key="13">
    <source>
        <dbReference type="RuleBase" id="RU000688"/>
    </source>
</evidence>
<evidence type="ECO:0000256" key="6">
    <source>
        <dbReference type="ARBA" id="ARBA00022989"/>
    </source>
</evidence>
<keyword evidence="11" id="KW-0325">Glycoprotein</keyword>
<dbReference type="GO" id="GO:0004930">
    <property type="term" value="F:G protein-coupled receptor activity"/>
    <property type="evidence" value="ECO:0007669"/>
    <property type="project" value="UniProtKB-KW"/>
</dbReference>
<evidence type="ECO:0000256" key="10">
    <source>
        <dbReference type="ARBA" id="ARBA00023170"/>
    </source>
</evidence>
<dbReference type="GeneTree" id="ENSGT00940000164341"/>
<name>H0XSH0_OTOGA</name>
<keyword evidence="10 13" id="KW-0675">Receptor</keyword>
<evidence type="ECO:0000313" key="16">
    <source>
        <dbReference type="Ensembl" id="ENSOGAP00000019062.1"/>
    </source>
</evidence>
<comment type="subcellular location">
    <subcellularLocation>
        <location evidence="1 14">Cell membrane</location>
        <topology evidence="1 14">Multi-pass membrane protein</topology>
    </subcellularLocation>
</comment>
<evidence type="ECO:0000256" key="2">
    <source>
        <dbReference type="ARBA" id="ARBA00022475"/>
    </source>
</evidence>
<keyword evidence="2 14" id="KW-1003">Cell membrane</keyword>
<dbReference type="InParanoid" id="H0XSH0"/>
<organism evidence="16 17">
    <name type="scientific">Otolemur garnettii</name>
    <name type="common">Small-eared galago</name>
    <name type="synonym">Garnett's greater bushbaby</name>
    <dbReference type="NCBI Taxonomy" id="30611"/>
    <lineage>
        <taxon>Eukaryota</taxon>
        <taxon>Metazoa</taxon>
        <taxon>Chordata</taxon>
        <taxon>Craniata</taxon>
        <taxon>Vertebrata</taxon>
        <taxon>Euteleostomi</taxon>
        <taxon>Mammalia</taxon>
        <taxon>Eutheria</taxon>
        <taxon>Euarchontoglires</taxon>
        <taxon>Primates</taxon>
        <taxon>Strepsirrhini</taxon>
        <taxon>Lorisiformes</taxon>
        <taxon>Galagidae</taxon>
        <taxon>Otolemur</taxon>
    </lineage>
</organism>
<dbReference type="Gene3D" id="1.20.1070.10">
    <property type="entry name" value="Rhodopsin 7-helix transmembrane proteins"/>
    <property type="match status" value="1"/>
</dbReference>
<feature type="transmembrane region" description="Helical" evidence="14">
    <location>
        <begin position="116"/>
        <end position="138"/>
    </location>
</feature>
<dbReference type="PANTHER" id="PTHR24242:SF256">
    <property type="entry name" value="OLFACTORY RECEPTOR"/>
    <property type="match status" value="1"/>
</dbReference>
<dbReference type="PROSITE" id="PS00237">
    <property type="entry name" value="G_PROTEIN_RECEP_F1_1"/>
    <property type="match status" value="1"/>
</dbReference>
<dbReference type="PROSITE" id="PS50262">
    <property type="entry name" value="G_PROTEIN_RECEP_F1_2"/>
    <property type="match status" value="1"/>
</dbReference>
<dbReference type="OMA" id="CILQFYI"/>
<dbReference type="InterPro" id="IPR000725">
    <property type="entry name" value="Olfact_rcpt"/>
</dbReference>
<dbReference type="HOGENOM" id="CLU_012526_1_0_1"/>
<dbReference type="PANTHER" id="PTHR24242">
    <property type="entry name" value="G-PROTEIN COUPLED RECEPTOR"/>
    <property type="match status" value="1"/>
</dbReference>
<keyword evidence="9" id="KW-1015">Disulfide bond</keyword>
<keyword evidence="5 14" id="KW-0552">Olfaction</keyword>
<dbReference type="CDD" id="cd15913">
    <property type="entry name" value="7tmA_OR11G-like"/>
    <property type="match status" value="1"/>
</dbReference>
<evidence type="ECO:0000259" key="15">
    <source>
        <dbReference type="PROSITE" id="PS50262"/>
    </source>
</evidence>
<dbReference type="PRINTS" id="PR00245">
    <property type="entry name" value="OLFACTORYR"/>
</dbReference>
<sequence>FYFLLIIPSTFIEKLRLYDNNNVSTTIHEFILLGFLCSQEVEILLFVLFSIIYILTLLGNGAIICAVWLDQQLHTPMYTLLANFSFLEICYINSNVPNMLFNFLSKTKTISYHGCILQFYIFLSLCATELFFLALMAFDRYVAICRPLHYSTIMTRKVCGTLVSACWVSGFLWLVTPATLVSQVPFCGSNVIDHYLCDLGAMLAISCVPVPKTTLTCSTFSAVILLITLFYILVSYTLVLRAVVQVPKGSGRKKAFSTCASHLIVVSLFYGSVIVMYVSPGAANQPGLQKFVTMFYSIVTPLLNPLIYSLRNKEMKGALKKVMEISPSSS</sequence>
<feature type="transmembrane region" description="Helical" evidence="14">
    <location>
        <begin position="291"/>
        <end position="310"/>
    </location>
</feature>
<dbReference type="GO" id="GO:0005886">
    <property type="term" value="C:plasma membrane"/>
    <property type="evidence" value="ECO:0007669"/>
    <property type="project" value="UniProtKB-SubCell"/>
</dbReference>
<keyword evidence="4 13" id="KW-0812">Transmembrane</keyword>
<comment type="similarity">
    <text evidence="13">Belongs to the G-protein coupled receptor 1 family.</text>
</comment>
<dbReference type="InterPro" id="IPR017452">
    <property type="entry name" value="GPCR_Rhodpsn_7TM"/>
</dbReference>
<keyword evidence="6 14" id="KW-1133">Transmembrane helix</keyword>
<evidence type="ECO:0000256" key="14">
    <source>
        <dbReference type="RuleBase" id="RU363047"/>
    </source>
</evidence>
<dbReference type="InterPro" id="IPR050939">
    <property type="entry name" value="Olfactory_GPCR1"/>
</dbReference>
<dbReference type="PRINTS" id="PR00237">
    <property type="entry name" value="GPCRRHODOPSN"/>
</dbReference>
<reference evidence="17" key="1">
    <citation type="submission" date="2011-03" db="EMBL/GenBank/DDBJ databases">
        <title>Version 3 of the genome sequence of Otolemur garnettii (Bushbaby).</title>
        <authorList>
            <consortium name="The Broad Institute Genome Sequencing Platform"/>
            <person name="Di Palma F."/>
            <person name="Johnson J."/>
            <person name="Lander E.S."/>
            <person name="Lindblad-Toh K."/>
            <person name="Jaffe D.B."/>
            <person name="Gnerre S."/>
            <person name="MacCallum I."/>
            <person name="Przybylski D."/>
            <person name="Ribeiro F.J."/>
            <person name="Burton J.N."/>
            <person name="Walker B.J."/>
            <person name="Sharpe T."/>
            <person name="Hall G."/>
        </authorList>
    </citation>
    <scope>NUCLEOTIDE SEQUENCE [LARGE SCALE GENOMIC DNA]</scope>
</reference>
<feature type="domain" description="G-protein coupled receptors family 1 profile" evidence="15">
    <location>
        <begin position="59"/>
        <end position="308"/>
    </location>
</feature>
<dbReference type="AlphaFoldDB" id="H0XSH0"/>
<evidence type="ECO:0000313" key="17">
    <source>
        <dbReference type="Proteomes" id="UP000005225"/>
    </source>
</evidence>
<feature type="transmembrane region" description="Helical" evidence="14">
    <location>
        <begin position="220"/>
        <end position="243"/>
    </location>
</feature>
<feature type="transmembrane region" description="Helical" evidence="14">
    <location>
        <begin position="43"/>
        <end position="69"/>
    </location>
</feature>
<protein>
    <recommendedName>
        <fullName evidence="14">Olfactory receptor</fullName>
    </recommendedName>
</protein>
<evidence type="ECO:0000256" key="12">
    <source>
        <dbReference type="ARBA" id="ARBA00023224"/>
    </source>
</evidence>
<dbReference type="EMBL" id="AAQR03134579">
    <property type="status" value="NOT_ANNOTATED_CDS"/>
    <property type="molecule type" value="Genomic_DNA"/>
</dbReference>
<dbReference type="InterPro" id="IPR000276">
    <property type="entry name" value="GPCR_Rhodpsn"/>
</dbReference>
<keyword evidence="12 13" id="KW-0807">Transducer</keyword>
<accession>H0XSH0</accession>
<reference evidence="16" key="2">
    <citation type="submission" date="2025-08" db="UniProtKB">
        <authorList>
            <consortium name="Ensembl"/>
        </authorList>
    </citation>
    <scope>IDENTIFICATION</scope>
</reference>
<dbReference type="STRING" id="30611.ENSOGAP00000019062"/>
<dbReference type="FunFam" id="1.20.1070.10:FF:000001">
    <property type="entry name" value="Olfactory receptor"/>
    <property type="match status" value="1"/>
</dbReference>
<dbReference type="eggNOG" id="ENOG502QVH7">
    <property type="taxonomic scope" value="Eukaryota"/>
</dbReference>